<feature type="compositionally biased region" description="Polar residues" evidence="1">
    <location>
        <begin position="294"/>
        <end position="311"/>
    </location>
</feature>
<evidence type="ECO:0000313" key="4">
    <source>
        <dbReference type="Proteomes" id="UP000314294"/>
    </source>
</evidence>
<dbReference type="EMBL" id="SRLO01000609">
    <property type="protein sequence ID" value="TNN50663.1"/>
    <property type="molecule type" value="Genomic_DNA"/>
</dbReference>
<proteinExistence type="predicted"/>
<feature type="compositionally biased region" description="Gly residues" evidence="1">
    <location>
        <begin position="74"/>
        <end position="91"/>
    </location>
</feature>
<dbReference type="AlphaFoldDB" id="A0A4Z2GCL2"/>
<feature type="region of interest" description="Disordered" evidence="1">
    <location>
        <begin position="74"/>
        <end position="93"/>
    </location>
</feature>
<evidence type="ECO:0000259" key="2">
    <source>
        <dbReference type="Pfam" id="PF15733"/>
    </source>
</evidence>
<feature type="region of interest" description="Disordered" evidence="1">
    <location>
        <begin position="242"/>
        <end position="311"/>
    </location>
</feature>
<sequence>MTAMFSGSSPGGVAGSWESDEDADMDDEDAVVTALGCLGPLGGLLAPELQRYHRHIKDQRGEQGNIGELSPGAVGGGGGGGVRGGGGGGGARAEHQAAINSMMMERMSTDIYALKKQYTRIKRRQQQQAMQLYIRTDKCPATRVLPSQLNPSSSVINHLLLGRRPRADPPPGGANPTSTSTATLPGSRPAPLPPGQEAGLVSPGPSCSSSSTPPSTPSANGFSPLASSSFYKTSCPSTPSLSSACSSSRLSSSPSAPVFSPFPSVKQPRRSAAARNLGLYGPTARTPSVLFPQISRSLNRSSAAGATGSPT</sequence>
<feature type="compositionally biased region" description="Polar residues" evidence="1">
    <location>
        <begin position="175"/>
        <end position="184"/>
    </location>
</feature>
<comment type="caution">
    <text evidence="3">The sequence shown here is derived from an EMBL/GenBank/DDBJ whole genome shotgun (WGS) entry which is preliminary data.</text>
</comment>
<dbReference type="Pfam" id="PF15733">
    <property type="entry name" value="DUF4682"/>
    <property type="match status" value="1"/>
</dbReference>
<keyword evidence="4" id="KW-1185">Reference proteome</keyword>
<organism evidence="3 4">
    <name type="scientific">Liparis tanakae</name>
    <name type="common">Tanaka's snailfish</name>
    <dbReference type="NCBI Taxonomy" id="230148"/>
    <lineage>
        <taxon>Eukaryota</taxon>
        <taxon>Metazoa</taxon>
        <taxon>Chordata</taxon>
        <taxon>Craniata</taxon>
        <taxon>Vertebrata</taxon>
        <taxon>Euteleostomi</taxon>
        <taxon>Actinopterygii</taxon>
        <taxon>Neopterygii</taxon>
        <taxon>Teleostei</taxon>
        <taxon>Neoteleostei</taxon>
        <taxon>Acanthomorphata</taxon>
        <taxon>Eupercaria</taxon>
        <taxon>Perciformes</taxon>
        <taxon>Cottioidei</taxon>
        <taxon>Cottales</taxon>
        <taxon>Liparidae</taxon>
        <taxon>Liparis</taxon>
    </lineage>
</organism>
<feature type="region of interest" description="Disordered" evidence="1">
    <location>
        <begin position="162"/>
        <end position="221"/>
    </location>
</feature>
<evidence type="ECO:0000313" key="3">
    <source>
        <dbReference type="EMBL" id="TNN50663.1"/>
    </source>
</evidence>
<name>A0A4Z2GCL2_9TELE</name>
<feature type="region of interest" description="Disordered" evidence="1">
    <location>
        <begin position="1"/>
        <end position="26"/>
    </location>
</feature>
<accession>A0A4Z2GCL2</accession>
<dbReference type="OrthoDB" id="289721at2759"/>
<reference evidence="3 4" key="1">
    <citation type="submission" date="2019-03" db="EMBL/GenBank/DDBJ databases">
        <title>First draft genome of Liparis tanakae, snailfish: a comprehensive survey of snailfish specific genes.</title>
        <authorList>
            <person name="Kim W."/>
            <person name="Song I."/>
            <person name="Jeong J.-H."/>
            <person name="Kim D."/>
            <person name="Kim S."/>
            <person name="Ryu S."/>
            <person name="Song J.Y."/>
            <person name="Lee S.K."/>
        </authorList>
    </citation>
    <scope>NUCLEOTIDE SEQUENCE [LARGE SCALE GENOMIC DNA]</scope>
    <source>
        <tissue evidence="3">Muscle</tissue>
    </source>
</reference>
<dbReference type="Proteomes" id="UP000314294">
    <property type="component" value="Unassembled WGS sequence"/>
</dbReference>
<gene>
    <name evidence="3" type="primary">Tbc1d30_0</name>
    <name evidence="3" type="ORF">EYF80_039113</name>
</gene>
<feature type="compositionally biased region" description="Low complexity" evidence="1">
    <location>
        <begin position="242"/>
        <end position="265"/>
    </location>
</feature>
<evidence type="ECO:0000256" key="1">
    <source>
        <dbReference type="SAM" id="MobiDB-lite"/>
    </source>
</evidence>
<feature type="compositionally biased region" description="Low complexity" evidence="1">
    <location>
        <begin position="202"/>
        <end position="213"/>
    </location>
</feature>
<protein>
    <submittedName>
        <fullName evidence="3">TBC1 domain family member 30</fullName>
    </submittedName>
</protein>
<dbReference type="InterPro" id="IPR032738">
    <property type="entry name" value="Tbc1d30_C"/>
</dbReference>
<feature type="domain" description="TBC1" evidence="2">
    <location>
        <begin position="111"/>
        <end position="170"/>
    </location>
</feature>